<dbReference type="Pfam" id="PF10397">
    <property type="entry name" value="ADSL_C"/>
    <property type="match status" value="1"/>
</dbReference>
<dbReference type="PROSITE" id="PS00163">
    <property type="entry name" value="FUMARATE_LYASES"/>
    <property type="match status" value="1"/>
</dbReference>
<dbReference type="SMART" id="SM00998">
    <property type="entry name" value="ADSL_C"/>
    <property type="match status" value="1"/>
</dbReference>
<dbReference type="RefSeq" id="WP_094806607.1">
    <property type="nucleotide sequence ID" value="NZ_NEVT01000004.1"/>
</dbReference>
<dbReference type="EMBL" id="NEVT01000004">
    <property type="protein sequence ID" value="OZI78435.1"/>
    <property type="molecule type" value="Genomic_DNA"/>
</dbReference>
<feature type="domain" description="Adenylosuccinate lyase C-terminal" evidence="1">
    <location>
        <begin position="356"/>
        <end position="435"/>
    </location>
</feature>
<accession>A0A261VWG7</accession>
<dbReference type="InterPro" id="IPR019468">
    <property type="entry name" value="AdenyloSucc_lyase_C"/>
</dbReference>
<dbReference type="InterPro" id="IPR020557">
    <property type="entry name" value="Fumarate_lyase_CS"/>
</dbReference>
<dbReference type="InterPro" id="IPR000362">
    <property type="entry name" value="Fumarate_lyase_fam"/>
</dbReference>
<dbReference type="Pfam" id="PF00206">
    <property type="entry name" value="Lyase_1"/>
    <property type="match status" value="1"/>
</dbReference>
<dbReference type="PRINTS" id="PR00149">
    <property type="entry name" value="FUMRATELYASE"/>
</dbReference>
<dbReference type="Proteomes" id="UP000215633">
    <property type="component" value="Unassembled WGS sequence"/>
</dbReference>
<dbReference type="Gene3D" id="1.20.200.10">
    <property type="entry name" value="Fumarase/aspartase (Central domain)"/>
    <property type="match status" value="1"/>
</dbReference>
<gene>
    <name evidence="2" type="ORF">CAL24_09995</name>
</gene>
<dbReference type="PANTHER" id="PTHR43172">
    <property type="entry name" value="ADENYLOSUCCINATE LYASE"/>
    <property type="match status" value="1"/>
</dbReference>
<proteinExistence type="predicted"/>
<dbReference type="PRINTS" id="PR00145">
    <property type="entry name" value="ARGSUCLYASE"/>
</dbReference>
<sequence>MSRAAVLPASVADLFSTEQTWQTWLDIEAALALSQASLGLIPAQHAQRIAAHASLQHLDLPALRADIQRTMAPVLSVVHALAHACGDEAGGYVHWGGTTQNIILGGRVLQMRRVHALLLTRIGNALATLATLAEDGADAVMAGRTNRKHALPITFGFKVASWIEELARCVERLRQVEPRAFSLVFGGAIGAMHTFGPDGMRLAGAIAGRLGLASPLVHSRAMLDPFCEYVLVLALFAMACSRIGNELYTLMADEIGEVAEVLPEGVVGSSTMPHKDNPKHVVGLIARAAKLRALAAPALEAGQPSHEGDSATNQQVYGLIDEACPLAYDLAVRLDELLPLVRFDAARMRENLARSADVIASERLMMVLAATLGRQHAHDRVHAAIREARRRGCALADVLAGQPDIAAHHTREQIVDALEPARYTGNSRDIALRAAALARSLAAGLAPAAAQAAPLA</sequence>
<dbReference type="SUPFAM" id="SSF48557">
    <property type="entry name" value="L-aspartase-like"/>
    <property type="match status" value="1"/>
</dbReference>
<dbReference type="Gene3D" id="1.10.40.30">
    <property type="entry name" value="Fumarase/aspartase (C-terminal domain)"/>
    <property type="match status" value="1"/>
</dbReference>
<comment type="caution">
    <text evidence="2">The sequence shown here is derived from an EMBL/GenBank/DDBJ whole genome shotgun (WGS) entry which is preliminary data.</text>
</comment>
<dbReference type="AlphaFoldDB" id="A0A261VWG7"/>
<dbReference type="InterPro" id="IPR008948">
    <property type="entry name" value="L-Aspartase-like"/>
</dbReference>
<evidence type="ECO:0000313" key="2">
    <source>
        <dbReference type="EMBL" id="OZI78435.1"/>
    </source>
</evidence>
<dbReference type="GO" id="GO:0016829">
    <property type="term" value="F:lyase activity"/>
    <property type="evidence" value="ECO:0007669"/>
    <property type="project" value="UniProtKB-ARBA"/>
</dbReference>
<evidence type="ECO:0000259" key="1">
    <source>
        <dbReference type="SMART" id="SM00998"/>
    </source>
</evidence>
<reference evidence="3" key="1">
    <citation type="submission" date="2017-05" db="EMBL/GenBank/DDBJ databases">
        <title>Complete and WGS of Bordetella genogroups.</title>
        <authorList>
            <person name="Spilker T."/>
            <person name="Lipuma J."/>
        </authorList>
    </citation>
    <scope>NUCLEOTIDE SEQUENCE [LARGE SCALE GENOMIC DNA]</scope>
    <source>
        <strain evidence="3">AU8256</strain>
    </source>
</reference>
<evidence type="ECO:0000313" key="3">
    <source>
        <dbReference type="Proteomes" id="UP000215633"/>
    </source>
</evidence>
<protein>
    <recommendedName>
        <fullName evidence="1">Adenylosuccinate lyase C-terminal domain-containing protein</fullName>
    </recommendedName>
</protein>
<name>A0A261VWG7_9BORD</name>
<keyword evidence="3" id="KW-1185">Reference proteome</keyword>
<organism evidence="2 3">
    <name type="scientific">Bordetella genomosp. 2</name>
    <dbReference type="NCBI Taxonomy" id="1983456"/>
    <lineage>
        <taxon>Bacteria</taxon>
        <taxon>Pseudomonadati</taxon>
        <taxon>Pseudomonadota</taxon>
        <taxon>Betaproteobacteria</taxon>
        <taxon>Burkholderiales</taxon>
        <taxon>Alcaligenaceae</taxon>
        <taxon>Bordetella</taxon>
    </lineage>
</organism>
<dbReference type="InterPro" id="IPR022761">
    <property type="entry name" value="Fumarate_lyase_N"/>
</dbReference>